<dbReference type="InterPro" id="IPR007278">
    <property type="entry name" value="DUF397"/>
</dbReference>
<accession>A0ABW8CGT3</accession>
<comment type="caution">
    <text evidence="2">The sequence shown here is derived from an EMBL/GenBank/DDBJ whole genome shotgun (WGS) entry which is preliminary data.</text>
</comment>
<dbReference type="Pfam" id="PF04149">
    <property type="entry name" value="DUF397"/>
    <property type="match status" value="1"/>
</dbReference>
<dbReference type="RefSeq" id="WP_399656524.1">
    <property type="nucleotide sequence ID" value="NZ_JBITYG010000013.1"/>
</dbReference>
<dbReference type="EMBL" id="JBITYG010000013">
    <property type="protein sequence ID" value="MFI9105666.1"/>
    <property type="molecule type" value="Genomic_DNA"/>
</dbReference>
<evidence type="ECO:0000313" key="3">
    <source>
        <dbReference type="Proteomes" id="UP001614394"/>
    </source>
</evidence>
<gene>
    <name evidence="2" type="ORF">ACIGXA_34695</name>
</gene>
<protein>
    <submittedName>
        <fullName evidence="2">DUF397 domain-containing protein</fullName>
    </submittedName>
</protein>
<proteinExistence type="predicted"/>
<evidence type="ECO:0000313" key="2">
    <source>
        <dbReference type="EMBL" id="MFI9105666.1"/>
    </source>
</evidence>
<feature type="domain" description="DUF397" evidence="1">
    <location>
        <begin position="5"/>
        <end position="56"/>
    </location>
</feature>
<reference evidence="2 3" key="1">
    <citation type="submission" date="2024-10" db="EMBL/GenBank/DDBJ databases">
        <title>The Natural Products Discovery Center: Release of the First 8490 Sequenced Strains for Exploring Actinobacteria Biosynthetic Diversity.</title>
        <authorList>
            <person name="Kalkreuter E."/>
            <person name="Kautsar S.A."/>
            <person name="Yang D."/>
            <person name="Bader C.D."/>
            <person name="Teijaro C.N."/>
            <person name="Fluegel L."/>
            <person name="Davis C.M."/>
            <person name="Simpson J.R."/>
            <person name="Lauterbach L."/>
            <person name="Steele A.D."/>
            <person name="Gui C."/>
            <person name="Meng S."/>
            <person name="Li G."/>
            <person name="Viehrig K."/>
            <person name="Ye F."/>
            <person name="Su P."/>
            <person name="Kiefer A.F."/>
            <person name="Nichols A."/>
            <person name="Cepeda A.J."/>
            <person name="Yan W."/>
            <person name="Fan B."/>
            <person name="Jiang Y."/>
            <person name="Adhikari A."/>
            <person name="Zheng C.-J."/>
            <person name="Schuster L."/>
            <person name="Cowan T.M."/>
            <person name="Smanski M.J."/>
            <person name="Chevrette M.G."/>
            <person name="De Carvalho L.P.S."/>
            <person name="Shen B."/>
        </authorList>
    </citation>
    <scope>NUCLEOTIDE SEQUENCE [LARGE SCALE GENOMIC DNA]</scope>
    <source>
        <strain evidence="2 3">NPDC053399</strain>
    </source>
</reference>
<dbReference type="Proteomes" id="UP001614394">
    <property type="component" value="Unassembled WGS sequence"/>
</dbReference>
<keyword evidence="3" id="KW-1185">Reference proteome</keyword>
<evidence type="ECO:0000259" key="1">
    <source>
        <dbReference type="Pfam" id="PF04149"/>
    </source>
</evidence>
<sequence>MSTLSWQKSSYSPEESNCLYLSRTADGTIRLRESDDPDVILHTTPAALRAFLHGVRAGALDHLAGGPGGALGM</sequence>
<organism evidence="2 3">
    <name type="scientific">Streptomyces fildesensis</name>
    <dbReference type="NCBI Taxonomy" id="375757"/>
    <lineage>
        <taxon>Bacteria</taxon>
        <taxon>Bacillati</taxon>
        <taxon>Actinomycetota</taxon>
        <taxon>Actinomycetes</taxon>
        <taxon>Kitasatosporales</taxon>
        <taxon>Streptomycetaceae</taxon>
        <taxon>Streptomyces</taxon>
    </lineage>
</organism>
<name>A0ABW8CGT3_9ACTN</name>